<sequence>MNLLSLRYFLEVANSLNFSQAARDLHISQPGLSQQITLLEQNLGFKLLNRTTRKVSLTIEGEYLYKHLMPSFENIERTLKVLVEKGAIPQSTIKIATVPSAASNWIPNLLNQLKETFENIEFYIEETSSKHAIELVKEKECDIALIRTPIEVRQLVDHQLKITELTRHPLKVVVPVNHPLSTSDSVDLSEFKRETFLHYDKIKSPALFFAMENACLNAGFIPKTMGMGPELLTIANLISSGIGVTLMPSDMIKLLPAEKIKAMNIKNENSYSSISVVWNNSPNLPPITESALQILKGQSKKLNIDV</sequence>
<evidence type="ECO:0000259" key="5">
    <source>
        <dbReference type="PROSITE" id="PS50931"/>
    </source>
</evidence>
<evidence type="ECO:0000313" key="7">
    <source>
        <dbReference type="Proteomes" id="UP001230005"/>
    </source>
</evidence>
<dbReference type="CDD" id="cd05466">
    <property type="entry name" value="PBP2_LTTR_substrate"/>
    <property type="match status" value="1"/>
</dbReference>
<evidence type="ECO:0000256" key="1">
    <source>
        <dbReference type="ARBA" id="ARBA00009437"/>
    </source>
</evidence>
<dbReference type="GO" id="GO:0016740">
    <property type="term" value="F:transferase activity"/>
    <property type="evidence" value="ECO:0007669"/>
    <property type="project" value="UniProtKB-KW"/>
</dbReference>
<dbReference type="SUPFAM" id="SSF53850">
    <property type="entry name" value="Periplasmic binding protein-like II"/>
    <property type="match status" value="1"/>
</dbReference>
<evidence type="ECO:0000256" key="2">
    <source>
        <dbReference type="ARBA" id="ARBA00023015"/>
    </source>
</evidence>
<proteinExistence type="inferred from homology"/>
<dbReference type="InterPro" id="IPR005119">
    <property type="entry name" value="LysR_subst-bd"/>
</dbReference>
<evidence type="ECO:0000256" key="4">
    <source>
        <dbReference type="ARBA" id="ARBA00023163"/>
    </source>
</evidence>
<dbReference type="EMBL" id="JAUSUG010000001">
    <property type="protein sequence ID" value="MDQ0253032.1"/>
    <property type="molecule type" value="Genomic_DNA"/>
</dbReference>
<dbReference type="PRINTS" id="PR00039">
    <property type="entry name" value="HTHLYSR"/>
</dbReference>
<dbReference type="InterPro" id="IPR036390">
    <property type="entry name" value="WH_DNA-bd_sf"/>
</dbReference>
<dbReference type="InterPro" id="IPR000847">
    <property type="entry name" value="LysR_HTH_N"/>
</dbReference>
<protein>
    <submittedName>
        <fullName evidence="6">DNA-binding transcriptional LysR family regulator</fullName>
    </submittedName>
</protein>
<dbReference type="InterPro" id="IPR036388">
    <property type="entry name" value="WH-like_DNA-bd_sf"/>
</dbReference>
<dbReference type="PANTHER" id="PTHR30346:SF28">
    <property type="entry name" value="HTH-TYPE TRANSCRIPTIONAL REGULATOR CYNR"/>
    <property type="match status" value="1"/>
</dbReference>
<evidence type="ECO:0000256" key="3">
    <source>
        <dbReference type="ARBA" id="ARBA00023125"/>
    </source>
</evidence>
<dbReference type="Pfam" id="PF00126">
    <property type="entry name" value="HTH_1"/>
    <property type="match status" value="1"/>
</dbReference>
<comment type="caution">
    <text evidence="6">The sequence shown here is derived from an EMBL/GenBank/DDBJ whole genome shotgun (WGS) entry which is preliminary data.</text>
</comment>
<dbReference type="PROSITE" id="PS50931">
    <property type="entry name" value="HTH_LYSR"/>
    <property type="match status" value="1"/>
</dbReference>
<accession>A0ABT9ZQM6</accession>
<dbReference type="GO" id="GO:0003677">
    <property type="term" value="F:DNA binding"/>
    <property type="evidence" value="ECO:0007669"/>
    <property type="project" value="UniProtKB-KW"/>
</dbReference>
<keyword evidence="6" id="KW-0808">Transferase</keyword>
<keyword evidence="4" id="KW-0804">Transcription</keyword>
<dbReference type="Gene3D" id="3.40.190.10">
    <property type="entry name" value="Periplasmic binding protein-like II"/>
    <property type="match status" value="2"/>
</dbReference>
<keyword evidence="2" id="KW-0805">Transcription regulation</keyword>
<dbReference type="RefSeq" id="WP_307321115.1">
    <property type="nucleotide sequence ID" value="NZ_JAUSUG010000001.1"/>
</dbReference>
<organism evidence="6 7">
    <name type="scientific">Evansella vedderi</name>
    <dbReference type="NCBI Taxonomy" id="38282"/>
    <lineage>
        <taxon>Bacteria</taxon>
        <taxon>Bacillati</taxon>
        <taxon>Bacillota</taxon>
        <taxon>Bacilli</taxon>
        <taxon>Bacillales</taxon>
        <taxon>Bacillaceae</taxon>
        <taxon>Evansella</taxon>
    </lineage>
</organism>
<keyword evidence="7" id="KW-1185">Reference proteome</keyword>
<dbReference type="SUPFAM" id="SSF46785">
    <property type="entry name" value="Winged helix' DNA-binding domain"/>
    <property type="match status" value="1"/>
</dbReference>
<evidence type="ECO:0000313" key="6">
    <source>
        <dbReference type="EMBL" id="MDQ0253032.1"/>
    </source>
</evidence>
<gene>
    <name evidence="6" type="ORF">J2S74_000404</name>
</gene>
<dbReference type="PANTHER" id="PTHR30346">
    <property type="entry name" value="TRANSCRIPTIONAL DUAL REGULATOR HCAR-RELATED"/>
    <property type="match status" value="1"/>
</dbReference>
<dbReference type="Pfam" id="PF03466">
    <property type="entry name" value="LysR_substrate"/>
    <property type="match status" value="1"/>
</dbReference>
<reference evidence="6 7" key="1">
    <citation type="submission" date="2023-07" db="EMBL/GenBank/DDBJ databases">
        <title>Genomic Encyclopedia of Type Strains, Phase IV (KMG-IV): sequencing the most valuable type-strain genomes for metagenomic binning, comparative biology and taxonomic classification.</title>
        <authorList>
            <person name="Goeker M."/>
        </authorList>
    </citation>
    <scope>NUCLEOTIDE SEQUENCE [LARGE SCALE GENOMIC DNA]</scope>
    <source>
        <strain evidence="6 7">DSM 9768</strain>
    </source>
</reference>
<keyword evidence="3 6" id="KW-0238">DNA-binding</keyword>
<feature type="domain" description="HTH lysR-type" evidence="5">
    <location>
        <begin position="1"/>
        <end position="58"/>
    </location>
</feature>
<dbReference type="Gene3D" id="1.10.10.10">
    <property type="entry name" value="Winged helix-like DNA-binding domain superfamily/Winged helix DNA-binding domain"/>
    <property type="match status" value="1"/>
</dbReference>
<dbReference type="Proteomes" id="UP001230005">
    <property type="component" value="Unassembled WGS sequence"/>
</dbReference>
<comment type="similarity">
    <text evidence="1">Belongs to the LysR transcriptional regulatory family.</text>
</comment>
<name>A0ABT9ZQM6_9BACI</name>